<dbReference type="AlphaFoldDB" id="A0A1G9MDK8"/>
<dbReference type="Pfam" id="PF11188">
    <property type="entry name" value="DUF2975"/>
    <property type="match status" value="1"/>
</dbReference>
<keyword evidence="1" id="KW-0812">Transmembrane</keyword>
<dbReference type="STRING" id="686624.SAMN04488242_2560"/>
<feature type="transmembrane region" description="Helical" evidence="1">
    <location>
        <begin position="7"/>
        <end position="26"/>
    </location>
</feature>
<evidence type="ECO:0000313" key="2">
    <source>
        <dbReference type="EMBL" id="SDL72214.1"/>
    </source>
</evidence>
<dbReference type="OrthoDB" id="3240470at2"/>
<keyword evidence="3" id="KW-1185">Reference proteome</keyword>
<keyword evidence="1" id="KW-1133">Transmembrane helix</keyword>
<dbReference type="InterPro" id="IPR021354">
    <property type="entry name" value="DUF2975"/>
</dbReference>
<name>A0A1G9MDK8_9ACTN</name>
<proteinExistence type="predicted"/>
<feature type="transmembrane region" description="Helical" evidence="1">
    <location>
        <begin position="90"/>
        <end position="111"/>
    </location>
</feature>
<organism evidence="2 3">
    <name type="scientific">Tessaracoccus oleiagri</name>
    <dbReference type="NCBI Taxonomy" id="686624"/>
    <lineage>
        <taxon>Bacteria</taxon>
        <taxon>Bacillati</taxon>
        <taxon>Actinomycetota</taxon>
        <taxon>Actinomycetes</taxon>
        <taxon>Propionibacteriales</taxon>
        <taxon>Propionibacteriaceae</taxon>
        <taxon>Tessaracoccus</taxon>
    </lineage>
</organism>
<reference evidence="2 3" key="1">
    <citation type="submission" date="2016-10" db="EMBL/GenBank/DDBJ databases">
        <authorList>
            <person name="de Groot N.N."/>
        </authorList>
    </citation>
    <scope>NUCLEOTIDE SEQUENCE [LARGE SCALE GENOMIC DNA]</scope>
    <source>
        <strain evidence="2 3">CGMCC 1.9159</strain>
    </source>
</reference>
<feature type="transmembrane region" description="Helical" evidence="1">
    <location>
        <begin position="117"/>
        <end position="142"/>
    </location>
</feature>
<evidence type="ECO:0008006" key="4">
    <source>
        <dbReference type="Google" id="ProtNLM"/>
    </source>
</evidence>
<gene>
    <name evidence="2" type="ORF">SAMN04488242_2560</name>
</gene>
<dbReference type="RefSeq" id="WP_093252898.1">
    <property type="nucleotide sequence ID" value="NZ_FNGP01000005.1"/>
</dbReference>
<evidence type="ECO:0000256" key="1">
    <source>
        <dbReference type="SAM" id="Phobius"/>
    </source>
</evidence>
<accession>A0A1G9MDK8</accession>
<feature type="transmembrane region" description="Helical" evidence="1">
    <location>
        <begin position="46"/>
        <end position="70"/>
    </location>
</feature>
<dbReference type="Proteomes" id="UP000199475">
    <property type="component" value="Unassembled WGS sequence"/>
</dbReference>
<dbReference type="EMBL" id="FNGP01000005">
    <property type="protein sequence ID" value="SDL72214.1"/>
    <property type="molecule type" value="Genomic_DNA"/>
</dbReference>
<evidence type="ECO:0000313" key="3">
    <source>
        <dbReference type="Proteomes" id="UP000199475"/>
    </source>
</evidence>
<keyword evidence="1" id="KW-0472">Membrane</keyword>
<protein>
    <recommendedName>
        <fullName evidence="4">DUF2975 domain-containing protein</fullName>
    </recommendedName>
</protein>
<sequence length="156" mass="16349">MHKWLIVALRVILVCGLAGSLFVQVWMVPLVAVDLAEASAPPAIRLWLPVILVAGIATIQVTMVCVWRLLSMVARGTVFTPRALRWVDVIMGSVLVAALLLFALGALLAPTDVPPGLVLLVGGAGGLVLGVALLVGVLRALLVQASGLKHELDEVI</sequence>